<dbReference type="AlphaFoldDB" id="A0AA97NZ99"/>
<protein>
    <submittedName>
        <fullName evidence="1">Uncharacterized protein</fullName>
    </submittedName>
</protein>
<dbReference type="Proteomes" id="UP000011086">
    <property type="component" value="Unassembled WGS sequence"/>
</dbReference>
<evidence type="ECO:0000313" key="1">
    <source>
        <dbReference type="EMBL" id="ELQ39133.1"/>
    </source>
</evidence>
<reference evidence="1" key="1">
    <citation type="journal article" date="2012" name="PLoS Genet.">
        <title>Comparative analysis of the genomes of two field isolates of the rice blast fungus Magnaporthe oryzae.</title>
        <authorList>
            <person name="Xue M."/>
            <person name="Yang J."/>
            <person name="Li Z."/>
            <person name="Hu S."/>
            <person name="Yao N."/>
            <person name="Dean R.A."/>
            <person name="Zhao W."/>
            <person name="Shen M."/>
            <person name="Zhang H."/>
            <person name="Li C."/>
            <person name="Liu L."/>
            <person name="Cao L."/>
            <person name="Xu X."/>
            <person name="Xing Y."/>
            <person name="Hsiang T."/>
            <person name="Zhang Z."/>
            <person name="Xu J.R."/>
            <person name="Peng Y.L."/>
        </authorList>
    </citation>
    <scope>NUCLEOTIDE SEQUENCE</scope>
    <source>
        <strain evidence="1">Y34</strain>
    </source>
</reference>
<proteinExistence type="predicted"/>
<organism evidence="1">
    <name type="scientific">Pyricularia oryzae (strain Y34)</name>
    <name type="common">Rice blast fungus</name>
    <name type="synonym">Magnaporthe oryzae</name>
    <dbReference type="NCBI Taxonomy" id="1143189"/>
    <lineage>
        <taxon>Eukaryota</taxon>
        <taxon>Fungi</taxon>
        <taxon>Dikarya</taxon>
        <taxon>Ascomycota</taxon>
        <taxon>Pezizomycotina</taxon>
        <taxon>Sordariomycetes</taxon>
        <taxon>Sordariomycetidae</taxon>
        <taxon>Magnaporthales</taxon>
        <taxon>Pyriculariaceae</taxon>
        <taxon>Pyricularia</taxon>
    </lineage>
</organism>
<sequence>MFVYQVAYYGWVKMETDEITRDREAEIAKLEDTLSSLFQAPVESPKDITSAAEKS</sequence>
<gene>
    <name evidence="1" type="ORF">OOU_Y34scaffold00514g50</name>
</gene>
<accession>A0AA97NZ99</accession>
<name>A0AA97NZ99_PYRO3</name>
<dbReference type="EMBL" id="JH793994">
    <property type="protein sequence ID" value="ELQ39133.1"/>
    <property type="molecule type" value="Genomic_DNA"/>
</dbReference>